<keyword evidence="3" id="KW-1185">Reference proteome</keyword>
<accession>A0A183MCU6</accession>
<sequence length="195" mass="21472">MNQRLAEALHSLRKSSKGNHNRKFGYPESWDHSSDDDFSTGSFNPADFADHPSFASMEEAIADDLEPIGLGDLLVCRRVFVPSDCFAASVYPQSINGNLISNNLLMSDNEQSELMRAAKEAVSTLAVSPNSISFLHNNGISAKNLVITIGSLRVDRLGDVREASDSLAMAKWIPGSFDERNTVTRSNYLCPINYR</sequence>
<organism evidence="2 3">
    <name type="scientific">Schistosoma margrebowiei</name>
    <dbReference type="NCBI Taxonomy" id="48269"/>
    <lineage>
        <taxon>Eukaryota</taxon>
        <taxon>Metazoa</taxon>
        <taxon>Spiralia</taxon>
        <taxon>Lophotrochozoa</taxon>
        <taxon>Platyhelminthes</taxon>
        <taxon>Trematoda</taxon>
        <taxon>Digenea</taxon>
        <taxon>Strigeidida</taxon>
        <taxon>Schistosomatoidea</taxon>
        <taxon>Schistosomatidae</taxon>
        <taxon>Schistosoma</taxon>
    </lineage>
</organism>
<feature type="region of interest" description="Disordered" evidence="1">
    <location>
        <begin position="10"/>
        <end position="36"/>
    </location>
</feature>
<proteinExistence type="predicted"/>
<evidence type="ECO:0000313" key="3">
    <source>
        <dbReference type="Proteomes" id="UP000277204"/>
    </source>
</evidence>
<dbReference type="AlphaFoldDB" id="A0A183MCU6"/>
<protein>
    <submittedName>
        <fullName evidence="2">Uncharacterized protein</fullName>
    </submittedName>
</protein>
<evidence type="ECO:0000313" key="2">
    <source>
        <dbReference type="EMBL" id="VDP09031.1"/>
    </source>
</evidence>
<name>A0A183MCU6_9TREM</name>
<evidence type="ECO:0000256" key="1">
    <source>
        <dbReference type="SAM" id="MobiDB-lite"/>
    </source>
</evidence>
<reference evidence="2 3" key="1">
    <citation type="submission" date="2018-11" db="EMBL/GenBank/DDBJ databases">
        <authorList>
            <consortium name="Pathogen Informatics"/>
        </authorList>
    </citation>
    <scope>NUCLEOTIDE SEQUENCE [LARGE SCALE GENOMIC DNA]</scope>
    <source>
        <strain evidence="2 3">Zambia</strain>
    </source>
</reference>
<gene>
    <name evidence="2" type="ORF">SMRZ_LOCUS13871</name>
</gene>
<dbReference type="EMBL" id="UZAI01011543">
    <property type="protein sequence ID" value="VDP09031.1"/>
    <property type="molecule type" value="Genomic_DNA"/>
</dbReference>
<feature type="compositionally biased region" description="Basic residues" evidence="1">
    <location>
        <begin position="11"/>
        <end position="23"/>
    </location>
</feature>
<dbReference type="Proteomes" id="UP000277204">
    <property type="component" value="Unassembled WGS sequence"/>
</dbReference>
<dbReference type="STRING" id="48269.A0A183MCU6"/>